<evidence type="ECO:0000313" key="2">
    <source>
        <dbReference type="Proteomes" id="UP000770785"/>
    </source>
</evidence>
<sequence length="31" mass="3567">MINQPRFVSFFRVSTEAFLVAGRKGTMKNFS</sequence>
<evidence type="ECO:0000313" key="1">
    <source>
        <dbReference type="EMBL" id="NJC27388.1"/>
    </source>
</evidence>
<accession>A0ABX0XET3</accession>
<protein>
    <submittedName>
        <fullName evidence="1">Uncharacterized protein</fullName>
    </submittedName>
</protein>
<proteinExistence type="predicted"/>
<keyword evidence="2" id="KW-1185">Reference proteome</keyword>
<gene>
    <name evidence="1" type="ORF">GGR27_002901</name>
</gene>
<comment type="caution">
    <text evidence="1">The sequence shown here is derived from an EMBL/GenBank/DDBJ whole genome shotgun (WGS) entry which is preliminary data.</text>
</comment>
<organism evidence="1 2">
    <name type="scientific">Neolewinella antarctica</name>
    <dbReference type="NCBI Taxonomy" id="442734"/>
    <lineage>
        <taxon>Bacteria</taxon>
        <taxon>Pseudomonadati</taxon>
        <taxon>Bacteroidota</taxon>
        <taxon>Saprospiria</taxon>
        <taxon>Saprospirales</taxon>
        <taxon>Lewinellaceae</taxon>
        <taxon>Neolewinella</taxon>
    </lineage>
</organism>
<reference evidence="1 2" key="1">
    <citation type="submission" date="2020-03" db="EMBL/GenBank/DDBJ databases">
        <title>Genomic Encyclopedia of Type Strains, Phase IV (KMG-IV): sequencing the most valuable type-strain genomes for metagenomic binning, comparative biology and taxonomic classification.</title>
        <authorList>
            <person name="Goeker M."/>
        </authorList>
    </citation>
    <scope>NUCLEOTIDE SEQUENCE [LARGE SCALE GENOMIC DNA]</scope>
    <source>
        <strain evidence="1 2">DSM 105096</strain>
    </source>
</reference>
<dbReference type="Proteomes" id="UP000770785">
    <property type="component" value="Unassembled WGS sequence"/>
</dbReference>
<name>A0ABX0XET3_9BACT</name>
<dbReference type="EMBL" id="JAATJH010000004">
    <property type="protein sequence ID" value="NJC27388.1"/>
    <property type="molecule type" value="Genomic_DNA"/>
</dbReference>